<evidence type="ECO:0000313" key="3">
    <source>
        <dbReference type="EMBL" id="KAF7922125.1"/>
    </source>
</evidence>
<feature type="compositionally biased region" description="Polar residues" evidence="2">
    <location>
        <begin position="13"/>
        <end position="26"/>
    </location>
</feature>
<accession>A0ABQ7IF34</accession>
<feature type="compositionally biased region" description="Basic and acidic residues" evidence="2">
    <location>
        <begin position="248"/>
        <end position="257"/>
    </location>
</feature>
<sequence>MADNPENNAPGGEQSNSEYQSYQNYGDDQRQENNNQNLELDMAHTLIHPSPASPFRISPAVVPWTQQIQQMQQITQTQIRMLEDQVQQMRAQMQTQQQHIEQIQQALNTRNNHQMRDRASTERQQPSNLPDKSQDSRPSQITNTEDATTDGRTETRKGVDTLESESSPPLPPSNFLLLNGAPHAADATYYTTEPIIERHPSSVEQKRAGEEEFETRTAKRPRHTQALEDVDTAETQREEDTQTEDQASLERPRRRQELTLPQRMNADTEEQQRQQVISENNHPDQVARRGPLVISEFFRDYQPVLQTGPPLTGYLSRNQEPEKQRGPPAFSYLSQYQEQEQRRGPPVSLVSKSNDRGPEHTGPNTYPGGTMGAHGVYKICLRCGGLDHLSFQKICPQHPRNKK</sequence>
<feature type="region of interest" description="Disordered" evidence="2">
    <location>
        <begin position="196"/>
        <end position="287"/>
    </location>
</feature>
<name>A0ABQ7IF34_9HELO</name>
<feature type="region of interest" description="Disordered" evidence="2">
    <location>
        <begin position="336"/>
        <end position="370"/>
    </location>
</feature>
<evidence type="ECO:0000256" key="1">
    <source>
        <dbReference type="SAM" id="Coils"/>
    </source>
</evidence>
<gene>
    <name evidence="3" type="ORF">EAE98_008336</name>
</gene>
<dbReference type="GeneID" id="62235109"/>
<feature type="compositionally biased region" description="Basic and acidic residues" evidence="2">
    <location>
        <begin position="149"/>
        <end position="160"/>
    </location>
</feature>
<proteinExistence type="predicted"/>
<evidence type="ECO:0000256" key="2">
    <source>
        <dbReference type="SAM" id="MobiDB-lite"/>
    </source>
</evidence>
<organism evidence="3 4">
    <name type="scientific">Botrytis deweyae</name>
    <dbReference type="NCBI Taxonomy" id="2478750"/>
    <lineage>
        <taxon>Eukaryota</taxon>
        <taxon>Fungi</taxon>
        <taxon>Dikarya</taxon>
        <taxon>Ascomycota</taxon>
        <taxon>Pezizomycotina</taxon>
        <taxon>Leotiomycetes</taxon>
        <taxon>Helotiales</taxon>
        <taxon>Sclerotiniaceae</taxon>
        <taxon>Botrytis</taxon>
    </lineage>
</organism>
<dbReference type="Proteomes" id="UP000783213">
    <property type="component" value="Unassembled WGS sequence"/>
</dbReference>
<dbReference type="RefSeq" id="XP_038807825.1">
    <property type="nucleotide sequence ID" value="XM_038955959.1"/>
</dbReference>
<feature type="compositionally biased region" description="Polar residues" evidence="2">
    <location>
        <begin position="122"/>
        <end position="146"/>
    </location>
</feature>
<feature type="region of interest" description="Disordered" evidence="2">
    <location>
        <begin position="1"/>
        <end position="36"/>
    </location>
</feature>
<feature type="region of interest" description="Disordered" evidence="2">
    <location>
        <begin position="110"/>
        <end position="179"/>
    </location>
</feature>
<feature type="region of interest" description="Disordered" evidence="2">
    <location>
        <begin position="309"/>
        <end position="328"/>
    </location>
</feature>
<feature type="coiled-coil region" evidence="1">
    <location>
        <begin position="72"/>
        <end position="106"/>
    </location>
</feature>
<dbReference type="EMBL" id="RCSX01000021">
    <property type="protein sequence ID" value="KAF7922125.1"/>
    <property type="molecule type" value="Genomic_DNA"/>
</dbReference>
<keyword evidence="4" id="KW-1185">Reference proteome</keyword>
<keyword evidence="1" id="KW-0175">Coiled coil</keyword>
<feature type="compositionally biased region" description="Basic and acidic residues" evidence="2">
    <location>
        <begin position="196"/>
        <end position="217"/>
    </location>
</feature>
<comment type="caution">
    <text evidence="3">The sequence shown here is derived from an EMBL/GenBank/DDBJ whole genome shotgun (WGS) entry which is preliminary data.</text>
</comment>
<protein>
    <submittedName>
        <fullName evidence="3">Uncharacterized protein</fullName>
    </submittedName>
</protein>
<evidence type="ECO:0000313" key="4">
    <source>
        <dbReference type="Proteomes" id="UP000783213"/>
    </source>
</evidence>
<reference evidence="3 4" key="1">
    <citation type="journal article" date="2020" name="Genome Biol. Evol.">
        <title>Comparative genomics of Sclerotiniaceae.</title>
        <authorList>
            <person name="Valero Jimenez C.A."/>
            <person name="Steentjes M."/>
            <person name="Scholten O.E."/>
            <person name="Van Kan J.A.L."/>
        </authorList>
    </citation>
    <scope>NUCLEOTIDE SEQUENCE [LARGE SCALE GENOMIC DNA]</scope>
    <source>
        <strain evidence="3 4">B1</strain>
    </source>
</reference>